<evidence type="ECO:0000313" key="2">
    <source>
        <dbReference type="Proteomes" id="UP001268610"/>
    </source>
</evidence>
<accession>A0AAJ2H390</accession>
<proteinExistence type="predicted"/>
<evidence type="ECO:0000313" key="1">
    <source>
        <dbReference type="EMBL" id="MDR9778407.1"/>
    </source>
</evidence>
<feature type="non-terminal residue" evidence="1">
    <location>
        <position position="1"/>
    </location>
</feature>
<gene>
    <name evidence="1" type="ORF">RJJ65_38355</name>
</gene>
<dbReference type="AlphaFoldDB" id="A0AAJ2H390"/>
<comment type="caution">
    <text evidence="1">The sequence shown here is derived from an EMBL/GenBank/DDBJ whole genome shotgun (WGS) entry which is preliminary data.</text>
</comment>
<dbReference type="Proteomes" id="UP001268610">
    <property type="component" value="Unassembled WGS sequence"/>
</dbReference>
<protein>
    <submittedName>
        <fullName evidence="1">Nuclease domain-containing protein</fullName>
    </submittedName>
</protein>
<organism evidence="1 2">
    <name type="scientific">Rhizobium hidalgonense</name>
    <dbReference type="NCBI Taxonomy" id="1538159"/>
    <lineage>
        <taxon>Bacteria</taxon>
        <taxon>Pseudomonadati</taxon>
        <taxon>Pseudomonadota</taxon>
        <taxon>Alphaproteobacteria</taxon>
        <taxon>Hyphomicrobiales</taxon>
        <taxon>Rhizobiaceae</taxon>
        <taxon>Rhizobium/Agrobacterium group</taxon>
        <taxon>Rhizobium</taxon>
    </lineage>
</organism>
<reference evidence="1" key="1">
    <citation type="submission" date="2023-04" db="EMBL/GenBank/DDBJ databases">
        <title>Genomic characterization of faba bean (Vicia faba) microsymbionts in Mexican soils.</title>
        <authorList>
            <person name="Rivera Orduna F.N."/>
            <person name="Guevara-Luna J."/>
            <person name="Yan J."/>
            <person name="Arroyo-Herrera I."/>
            <person name="Li Y."/>
            <person name="Vasquez-Murrieta M.S."/>
            <person name="Wang E.T."/>
        </authorList>
    </citation>
    <scope>NUCLEOTIDE SEQUENCE</scope>
    <source>
        <strain evidence="1">CH26</strain>
    </source>
</reference>
<dbReference type="RefSeq" id="WP_310866470.1">
    <property type="nucleotide sequence ID" value="NZ_JAVLSF010000783.1"/>
</dbReference>
<dbReference type="InterPro" id="IPR007505">
    <property type="entry name" value="PDDEXK_7"/>
</dbReference>
<sequence>PDLVPDDAINQMHRYRDALVQVNNNGIKSRPVLGAFALYPGCFNQKDDPNLNPYAESIEQVGIGAFALLPRNDGSVHACLSAFLEQEFKDIIQQDYVSHTLSKFGFNSIPSK</sequence>
<name>A0AAJ2H390_9HYPH</name>
<dbReference type="Pfam" id="PF04411">
    <property type="entry name" value="PDDEXK_7"/>
    <property type="match status" value="1"/>
</dbReference>
<dbReference type="EMBL" id="JAVLSF010000783">
    <property type="protein sequence ID" value="MDR9778407.1"/>
    <property type="molecule type" value="Genomic_DNA"/>
</dbReference>